<dbReference type="GO" id="GO:0036054">
    <property type="term" value="F:protein-malonyllysine demalonylase activity"/>
    <property type="evidence" value="ECO:0007669"/>
    <property type="project" value="UniProtKB-UniRule"/>
</dbReference>
<feature type="binding site" evidence="3">
    <location>
        <position position="71"/>
    </location>
    <ligand>
        <name>substrate</name>
    </ligand>
</feature>
<dbReference type="GO" id="GO:0061697">
    <property type="term" value="F:protein-glutaryllysine deglutarylase activity"/>
    <property type="evidence" value="ECO:0007669"/>
    <property type="project" value="RHEA"/>
</dbReference>
<dbReference type="GO" id="GO:0036055">
    <property type="term" value="F:protein-succinyllysine desuccinylase activity"/>
    <property type="evidence" value="ECO:0007669"/>
    <property type="project" value="UniProtKB-UniRule"/>
</dbReference>
<name>A0A0K6S9J2_9ALVE</name>
<dbReference type="GO" id="GO:0005739">
    <property type="term" value="C:mitochondrion"/>
    <property type="evidence" value="ECO:0007669"/>
    <property type="project" value="UniProtKB-SubCell"/>
</dbReference>
<dbReference type="SUPFAM" id="SSF52467">
    <property type="entry name" value="DHS-like NAD/FAD-binding domain"/>
    <property type="match status" value="1"/>
</dbReference>
<dbReference type="EMBL" id="CDMZ01003168">
    <property type="protein sequence ID" value="CUC10224.1"/>
    <property type="molecule type" value="Genomic_DNA"/>
</dbReference>
<comment type="function">
    <text evidence="3">NAD-dependent lysine demalonylase, desuccinylase and deglutarylase that specifically removes malonyl, succinyl and glutaryl groups on target proteins. Has weak NAD-dependent protein deacetylase activity; however this activity may not be physiologically relevant in vivo.</text>
</comment>
<dbReference type="Gene3D" id="3.40.50.1220">
    <property type="entry name" value="TPP-binding domain"/>
    <property type="match status" value="1"/>
</dbReference>
<feature type="binding site" evidence="3">
    <location>
        <position position="269"/>
    </location>
    <ligand>
        <name>NAD(+)</name>
        <dbReference type="ChEBI" id="CHEBI:57540"/>
    </ligand>
</feature>
<feature type="domain" description="Deacetylase sirtuin-type" evidence="5">
    <location>
        <begin position="1"/>
        <end position="289"/>
    </location>
</feature>
<dbReference type="PANTHER" id="PTHR11085">
    <property type="entry name" value="NAD-DEPENDENT PROTEIN DEACYLASE SIRTUIN-5, MITOCHONDRIAL-RELATED"/>
    <property type="match status" value="1"/>
</dbReference>
<feature type="binding site" evidence="3">
    <location>
        <begin position="225"/>
        <end position="227"/>
    </location>
    <ligand>
        <name>NAD(+)</name>
        <dbReference type="ChEBI" id="CHEBI:57540"/>
    </ligand>
</feature>
<dbReference type="InterPro" id="IPR026590">
    <property type="entry name" value="Ssirtuin_cat_dom"/>
</dbReference>
<keyword evidence="1 3" id="KW-0808">Transferase</keyword>
<feature type="binding site" evidence="3">
    <location>
        <begin position="251"/>
        <end position="253"/>
    </location>
    <ligand>
        <name>NAD(+)</name>
        <dbReference type="ChEBI" id="CHEBI:57540"/>
    </ligand>
</feature>
<comment type="catalytic activity">
    <reaction evidence="3">
        <text>N(6)-glutaryl-L-lysyl-[protein] + NAD(+) + H2O = 2''-O-glutaryl-ADP-D-ribose + nicotinamide + L-lysyl-[protein]</text>
        <dbReference type="Rhea" id="RHEA:47664"/>
        <dbReference type="Rhea" id="RHEA-COMP:9752"/>
        <dbReference type="Rhea" id="RHEA-COMP:11875"/>
        <dbReference type="ChEBI" id="CHEBI:15377"/>
        <dbReference type="ChEBI" id="CHEBI:17154"/>
        <dbReference type="ChEBI" id="CHEBI:29969"/>
        <dbReference type="ChEBI" id="CHEBI:57540"/>
        <dbReference type="ChEBI" id="CHEBI:87828"/>
        <dbReference type="ChEBI" id="CHEBI:87829"/>
    </reaction>
</comment>
<dbReference type="VEuPathDB" id="CryptoDB:Cvel_29124"/>
<dbReference type="HAMAP" id="MF_01121">
    <property type="entry name" value="Sirtuin_ClassIII"/>
    <property type="match status" value="1"/>
</dbReference>
<organism evidence="6">
    <name type="scientific">Chromera velia CCMP2878</name>
    <dbReference type="NCBI Taxonomy" id="1169474"/>
    <lineage>
        <taxon>Eukaryota</taxon>
        <taxon>Sar</taxon>
        <taxon>Alveolata</taxon>
        <taxon>Colpodellida</taxon>
        <taxon>Chromeraceae</taxon>
        <taxon>Chromera</taxon>
    </lineage>
</organism>
<dbReference type="Gene3D" id="3.30.1600.10">
    <property type="entry name" value="SIR2/SIRT2 'Small Domain"/>
    <property type="match status" value="1"/>
</dbReference>
<dbReference type="GO" id="GO:0005634">
    <property type="term" value="C:nucleus"/>
    <property type="evidence" value="ECO:0007669"/>
    <property type="project" value="TreeGrafter"/>
</dbReference>
<evidence type="ECO:0000256" key="4">
    <source>
        <dbReference type="PROSITE-ProRule" id="PRU00236"/>
    </source>
</evidence>
<accession>A0A0K6S9J2</accession>
<feature type="binding site" evidence="3">
    <location>
        <begin position="27"/>
        <end position="46"/>
    </location>
    <ligand>
        <name>NAD(+)</name>
        <dbReference type="ChEBI" id="CHEBI:57540"/>
    </ligand>
</feature>
<dbReference type="EC" id="2.3.1.-" evidence="3"/>
<protein>
    <recommendedName>
        <fullName evidence="3">NAD-dependent protein deacylase</fullName>
        <ecNumber evidence="3">2.3.1.-</ecNumber>
    </recommendedName>
    <alternativeName>
        <fullName evidence="3">Regulatory protein SIR2 homolog 5</fullName>
    </alternativeName>
</protein>
<keyword evidence="2 3" id="KW-0520">NAD</keyword>
<gene>
    <name evidence="6" type="ORF">Cvel_29124.t1.CR1</name>
</gene>
<evidence type="ECO:0000259" key="5">
    <source>
        <dbReference type="PROSITE" id="PS50305"/>
    </source>
</evidence>
<dbReference type="GO" id="GO:0070403">
    <property type="term" value="F:NAD+ binding"/>
    <property type="evidence" value="ECO:0007669"/>
    <property type="project" value="UniProtKB-UniRule"/>
</dbReference>
<feature type="binding site" evidence="3">
    <location>
        <begin position="109"/>
        <end position="112"/>
    </location>
    <ligand>
        <name>NAD(+)</name>
        <dbReference type="ChEBI" id="CHEBI:57540"/>
    </ligand>
</feature>
<evidence type="ECO:0000256" key="1">
    <source>
        <dbReference type="ARBA" id="ARBA00022679"/>
    </source>
</evidence>
<dbReference type="PhylomeDB" id="A0A0K6S9J2"/>
<dbReference type="AlphaFoldDB" id="A0A0K6S9J2"/>
<dbReference type="GO" id="GO:0017136">
    <property type="term" value="F:histone deacetylase activity, NAD-dependent"/>
    <property type="evidence" value="ECO:0007669"/>
    <property type="project" value="TreeGrafter"/>
</dbReference>
<evidence type="ECO:0000313" key="6">
    <source>
        <dbReference type="EMBL" id="CUC10224.1"/>
    </source>
</evidence>
<dbReference type="InterPro" id="IPR027546">
    <property type="entry name" value="Sirtuin_class_III"/>
</dbReference>
<comment type="domain">
    <text evidence="3">In contrast to class I sirtuins, class III sirtuins have only weak deacetylase activity. Difference in substrate specificity is probably due to a larger hydrophobic pocket with 2 residues (Tyr-71 and Arg-74) that bind to malonylated and succinylated substrates and define the specificity.</text>
</comment>
<comment type="catalytic activity">
    <reaction evidence="3">
        <text>N(6)-succinyl-L-lysyl-[protein] + NAD(+) + H2O = 2''-O-succinyl-ADP-D-ribose + nicotinamide + L-lysyl-[protein]</text>
        <dbReference type="Rhea" id="RHEA:47668"/>
        <dbReference type="Rhea" id="RHEA-COMP:9752"/>
        <dbReference type="Rhea" id="RHEA-COMP:11877"/>
        <dbReference type="ChEBI" id="CHEBI:15377"/>
        <dbReference type="ChEBI" id="CHEBI:17154"/>
        <dbReference type="ChEBI" id="CHEBI:29969"/>
        <dbReference type="ChEBI" id="CHEBI:57540"/>
        <dbReference type="ChEBI" id="CHEBI:87830"/>
        <dbReference type="ChEBI" id="CHEBI:87832"/>
    </reaction>
</comment>
<dbReference type="InterPro" id="IPR029035">
    <property type="entry name" value="DHS-like_NAD/FAD-binding_dom"/>
</dbReference>
<keyword evidence="3" id="KW-0496">Mitochondrion</keyword>
<dbReference type="InterPro" id="IPR026591">
    <property type="entry name" value="Sirtuin_cat_small_dom_sf"/>
</dbReference>
<dbReference type="PANTHER" id="PTHR11085:SF10">
    <property type="entry name" value="NAD-DEPENDENT PROTEIN DEACYLASE SIRTUIN-5, MITOCHONDRIAL-RELATED"/>
    <property type="match status" value="1"/>
</dbReference>
<dbReference type="CDD" id="cd01412">
    <property type="entry name" value="SIRT5_Af1_CobB"/>
    <property type="match status" value="1"/>
</dbReference>
<feature type="binding site" evidence="3">
    <location>
        <position position="74"/>
    </location>
    <ligand>
        <name>substrate</name>
    </ligand>
</feature>
<evidence type="ECO:0000256" key="2">
    <source>
        <dbReference type="ARBA" id="ARBA00023027"/>
    </source>
</evidence>
<evidence type="ECO:0000256" key="3">
    <source>
        <dbReference type="HAMAP-Rule" id="MF_03160"/>
    </source>
</evidence>
<comment type="similarity">
    <text evidence="3">Belongs to the sirtuin family. Class III subfamily.</text>
</comment>
<sequence length="298" mass="31859">MQVLESAGFKQARTLISEASRVLILTGAGVSAESGIPTFRGAGGLWRQYQATDLATPQAFRNDPSLVWEFYHYRRDLVSKCEPNPAHLAIAAFQKKAASVGRIVTVVTQNIDRLHQAAGARKVIELHGSLWLVKRETEAGFVEESGKVWEDRNNPICPALEGKGSPEVGTHGQVPLKELPHVVEENGRLSLLRPAVVWFGEGLDPLTLGAVEAELELCDLMIVAGTSSVVYPAAGFAPIVAARGAPIIEVNLESTAGTTMCTVGLQGKAGEILPALLGVEDEVQELRTAVSGNSHTVR</sequence>
<dbReference type="PROSITE" id="PS50305">
    <property type="entry name" value="SIRTUIN"/>
    <property type="match status" value="1"/>
</dbReference>
<dbReference type="InterPro" id="IPR050134">
    <property type="entry name" value="NAD-dep_sirtuin_deacylases"/>
</dbReference>
<comment type="caution">
    <text evidence="3 4">Lacks conserved residue(s) required for the propagation of feature annotation.</text>
</comment>
<proteinExistence type="inferred from homology"/>
<reference evidence="6" key="1">
    <citation type="submission" date="2014-11" db="EMBL/GenBank/DDBJ databases">
        <title>Molecular phylogeny of cliff fern family Woodsiaceae with morphological implications.</title>
        <authorList>
            <person name="Shao Y.-Z."/>
            <person name="Wei R."/>
            <person name="Zhang X.-C."/>
        </authorList>
    </citation>
    <scope>NUCLEOTIDE SEQUENCE</scope>
</reference>
<feature type="active site" description="Proton acceptor" evidence="3">
    <location>
        <position position="127"/>
    </location>
</feature>
<comment type="catalytic activity">
    <reaction evidence="3">
        <text>N(6)-malonyl-L-lysyl-[protein] + NAD(+) + H2O = 2''-O-malonyl-ADP-D-ribose + nicotinamide + L-lysyl-[protein]</text>
        <dbReference type="Rhea" id="RHEA:47672"/>
        <dbReference type="Rhea" id="RHEA-COMP:9752"/>
        <dbReference type="Rhea" id="RHEA-COMP:11878"/>
        <dbReference type="ChEBI" id="CHEBI:15377"/>
        <dbReference type="ChEBI" id="CHEBI:17154"/>
        <dbReference type="ChEBI" id="CHEBI:29969"/>
        <dbReference type="ChEBI" id="CHEBI:57540"/>
        <dbReference type="ChEBI" id="CHEBI:87831"/>
        <dbReference type="ChEBI" id="CHEBI:87833"/>
    </reaction>
</comment>
<dbReference type="InterPro" id="IPR003000">
    <property type="entry name" value="Sirtuin"/>
</dbReference>
<dbReference type="Pfam" id="PF02146">
    <property type="entry name" value="SIR2"/>
    <property type="match status" value="1"/>
</dbReference>
<comment type="subcellular location">
    <subcellularLocation>
        <location evidence="3">Mitochondrion</location>
    </subcellularLocation>
</comment>